<evidence type="ECO:0000313" key="2">
    <source>
        <dbReference type="Proteomes" id="UP000801492"/>
    </source>
</evidence>
<accession>A0A8K0CK07</accession>
<organism evidence="1 2">
    <name type="scientific">Ignelater luminosus</name>
    <name type="common">Cucubano</name>
    <name type="synonym">Pyrophorus luminosus</name>
    <dbReference type="NCBI Taxonomy" id="2038154"/>
    <lineage>
        <taxon>Eukaryota</taxon>
        <taxon>Metazoa</taxon>
        <taxon>Ecdysozoa</taxon>
        <taxon>Arthropoda</taxon>
        <taxon>Hexapoda</taxon>
        <taxon>Insecta</taxon>
        <taxon>Pterygota</taxon>
        <taxon>Neoptera</taxon>
        <taxon>Endopterygota</taxon>
        <taxon>Coleoptera</taxon>
        <taxon>Polyphaga</taxon>
        <taxon>Elateriformia</taxon>
        <taxon>Elateroidea</taxon>
        <taxon>Elateridae</taxon>
        <taxon>Agrypninae</taxon>
        <taxon>Pyrophorini</taxon>
        <taxon>Ignelater</taxon>
    </lineage>
</organism>
<dbReference type="Pfam" id="PF16984">
    <property type="entry name" value="Grp7_allergen"/>
    <property type="match status" value="1"/>
</dbReference>
<protein>
    <submittedName>
        <fullName evidence="1">Uncharacterized protein</fullName>
    </submittedName>
</protein>
<dbReference type="OrthoDB" id="6419576at2759"/>
<dbReference type="InterPro" id="IPR020234">
    <property type="entry name" value="Mite_allergen_group-7"/>
</dbReference>
<dbReference type="Proteomes" id="UP000801492">
    <property type="component" value="Unassembled WGS sequence"/>
</dbReference>
<sequence length="171" mass="19249">MEDEGFEFEFRWFLITYTGKMKLENGWLQGLATLERVDDCTIEPSGKKMLLKLSLTFTDLLFNYEYTAKLMGIGPKGGIDGSLRDAKFTITVSVDTETCEAQLEEYKLNRQGKMGIRFTGNPLGDLIANILSKALTTFLWPIFRIFISSWVQDGVIGVLVLVNESLIGKCV</sequence>
<dbReference type="AlphaFoldDB" id="A0A8K0CK07"/>
<dbReference type="EMBL" id="VTPC01085196">
    <property type="protein sequence ID" value="KAF2887091.1"/>
    <property type="molecule type" value="Genomic_DNA"/>
</dbReference>
<keyword evidence="2" id="KW-1185">Reference proteome</keyword>
<proteinExistence type="predicted"/>
<name>A0A8K0CK07_IGNLU</name>
<evidence type="ECO:0000313" key="1">
    <source>
        <dbReference type="EMBL" id="KAF2887091.1"/>
    </source>
</evidence>
<dbReference type="InterPro" id="IPR038602">
    <property type="entry name" value="Mite_allergen_7_sf"/>
</dbReference>
<dbReference type="Gene3D" id="3.15.10.50">
    <property type="match status" value="1"/>
</dbReference>
<comment type="caution">
    <text evidence="1">The sequence shown here is derived from an EMBL/GenBank/DDBJ whole genome shotgun (WGS) entry which is preliminary data.</text>
</comment>
<gene>
    <name evidence="1" type="ORF">ILUMI_19082</name>
</gene>
<reference evidence="1" key="1">
    <citation type="submission" date="2019-08" db="EMBL/GenBank/DDBJ databases">
        <title>The genome of the North American firefly Photinus pyralis.</title>
        <authorList>
            <consortium name="Photinus pyralis genome working group"/>
            <person name="Fallon T.R."/>
            <person name="Sander Lower S.E."/>
            <person name="Weng J.-K."/>
        </authorList>
    </citation>
    <scope>NUCLEOTIDE SEQUENCE</scope>
    <source>
        <strain evidence="1">TRF0915ILg1</strain>
        <tissue evidence="1">Whole body</tissue>
    </source>
</reference>